<evidence type="ECO:0000256" key="22">
    <source>
        <dbReference type="SAM" id="MobiDB-lite"/>
    </source>
</evidence>
<evidence type="ECO:0000256" key="7">
    <source>
        <dbReference type="ARBA" id="ARBA00022490"/>
    </source>
</evidence>
<dbReference type="InterPro" id="IPR001772">
    <property type="entry name" value="KA1_dom"/>
</dbReference>
<dbReference type="PANTHER" id="PTHR24346">
    <property type="entry name" value="MAP/MICROTUBULE AFFINITY-REGULATING KINASE"/>
    <property type="match status" value="1"/>
</dbReference>
<comment type="function">
    <text evidence="18">Serine/threonine-protein kinase. Involved in the specific phosphorylation of microtubule-associated proteins for MAP2 and MAP4. Phosphorylates the microtubule-associated protein MAPT/TAU. Phosphorylates CDC25C on 'Ser-216'. Regulates localization and activity of some histone deacetylases by mediating phosphorylation of HDAC7, promoting subsequent interaction between HDAC7 and 14-3-3 and export from the nucleus. Regulates localization and activity of MITF by mediating its phosphorylation, promoting subsequent interaction between MITF and 14-3-3 and retention in the cytosol. Negatively regulates the Hippo signaling pathway and antagonizes the phosphorylation of LATS1. Cooperates with DLG5 to inhibit the kinase activity of STK3/MST2 toward LATS1. Phosphorylates PKP2 and KSR1.</text>
</comment>
<evidence type="ECO:0000256" key="15">
    <source>
        <dbReference type="ARBA" id="ARBA00023273"/>
    </source>
</evidence>
<evidence type="ECO:0000256" key="13">
    <source>
        <dbReference type="ARBA" id="ARBA00022840"/>
    </source>
</evidence>
<keyword evidence="6" id="KW-1003">Cell membrane</keyword>
<keyword evidence="13 21" id="KW-0067">ATP-binding</keyword>
<keyword evidence="7" id="KW-0963">Cytoplasm</keyword>
<dbReference type="GO" id="GO:0106310">
    <property type="term" value="F:protein serine kinase activity"/>
    <property type="evidence" value="ECO:0007669"/>
    <property type="project" value="RHEA"/>
</dbReference>
<evidence type="ECO:0000256" key="1">
    <source>
        <dbReference type="ARBA" id="ARBA00004236"/>
    </source>
</evidence>
<dbReference type="FunFam" id="3.30.200.20:FF:000003">
    <property type="entry name" value="Non-specific serine/threonine protein kinase"/>
    <property type="match status" value="1"/>
</dbReference>
<dbReference type="OrthoDB" id="504170at2759"/>
<dbReference type="Pfam" id="PF00069">
    <property type="entry name" value="Pkinase"/>
    <property type="match status" value="1"/>
</dbReference>
<comment type="subunit">
    <text evidence="19">Interacts with MAPT/TAU. Interacts with DLG5 (via coiled-coil domain). Interacts with STK3/MST2 and STK4/MST1 in the presence of DLG5. Interacts with YWHAB, YWHAG, YWHAQ and YWHAZ. Interacts with PKP2 (via N-terminus). Interacts with CDC25C. Interacts with KSR1.</text>
</comment>
<dbReference type="Gene3D" id="3.30.200.20">
    <property type="entry name" value="Phosphorylase Kinase, domain 1"/>
    <property type="match status" value="1"/>
</dbReference>
<feature type="region of interest" description="Disordered" evidence="22">
    <location>
        <begin position="581"/>
        <end position="650"/>
    </location>
</feature>
<keyword evidence="25" id="KW-1185">Reference proteome</keyword>
<evidence type="ECO:0000313" key="25">
    <source>
        <dbReference type="Proteomes" id="UP000221080"/>
    </source>
</evidence>
<evidence type="ECO:0000256" key="12">
    <source>
        <dbReference type="ARBA" id="ARBA00022777"/>
    </source>
</evidence>
<feature type="compositionally biased region" description="Polar residues" evidence="22">
    <location>
        <begin position="28"/>
        <end position="41"/>
    </location>
</feature>
<comment type="catalytic activity">
    <reaction evidence="16">
        <text>L-threonyl-[protein] + ATP = O-phospho-L-threonyl-[protein] + ADP + H(+)</text>
        <dbReference type="Rhea" id="RHEA:46608"/>
        <dbReference type="Rhea" id="RHEA-COMP:11060"/>
        <dbReference type="Rhea" id="RHEA-COMP:11605"/>
        <dbReference type="ChEBI" id="CHEBI:15378"/>
        <dbReference type="ChEBI" id="CHEBI:30013"/>
        <dbReference type="ChEBI" id="CHEBI:30616"/>
        <dbReference type="ChEBI" id="CHEBI:61977"/>
        <dbReference type="ChEBI" id="CHEBI:456216"/>
        <dbReference type="EC" id="2.7.11.1"/>
    </reaction>
</comment>
<dbReference type="Gene3D" id="1.10.8.10">
    <property type="entry name" value="DNA helicase RuvA subunit, C-terminal domain"/>
    <property type="match status" value="1"/>
</dbReference>
<dbReference type="AlphaFoldDB" id="A0A2D0RA64"/>
<feature type="domain" description="KA1" evidence="24">
    <location>
        <begin position="695"/>
        <end position="744"/>
    </location>
</feature>
<dbReference type="CTD" id="100005996"/>
<dbReference type="Gene3D" id="1.10.510.10">
    <property type="entry name" value="Transferase(Phosphotransferase) domain 1"/>
    <property type="match status" value="1"/>
</dbReference>
<dbReference type="RefSeq" id="XP_017327454.1">
    <property type="nucleotide sequence ID" value="XM_017471965.3"/>
</dbReference>
<evidence type="ECO:0000256" key="18">
    <source>
        <dbReference type="ARBA" id="ARBA00054424"/>
    </source>
</evidence>
<evidence type="ECO:0000256" key="14">
    <source>
        <dbReference type="ARBA" id="ARBA00023136"/>
    </source>
</evidence>
<dbReference type="SMART" id="SM00165">
    <property type="entry name" value="UBA"/>
    <property type="match status" value="1"/>
</dbReference>
<dbReference type="GO" id="GO:0030425">
    <property type="term" value="C:dendrite"/>
    <property type="evidence" value="ECO:0007669"/>
    <property type="project" value="UniProtKB-SubCell"/>
</dbReference>
<feature type="compositionally biased region" description="Polar residues" evidence="22">
    <location>
        <begin position="451"/>
        <end position="471"/>
    </location>
</feature>
<dbReference type="GO" id="GO:0035556">
    <property type="term" value="P:intracellular signal transduction"/>
    <property type="evidence" value="ECO:0007669"/>
    <property type="project" value="TreeGrafter"/>
</dbReference>
<feature type="compositionally biased region" description="Basic and acidic residues" evidence="22">
    <location>
        <begin position="416"/>
        <end position="429"/>
    </location>
</feature>
<dbReference type="GO" id="GO:0005524">
    <property type="term" value="F:ATP binding"/>
    <property type="evidence" value="ECO:0007669"/>
    <property type="project" value="UniProtKB-UniRule"/>
</dbReference>
<evidence type="ECO:0000256" key="8">
    <source>
        <dbReference type="ARBA" id="ARBA00022527"/>
    </source>
</evidence>
<comment type="similarity">
    <text evidence="4">Belongs to the protein kinase superfamily. CAMK Ser/Thr protein kinase family. SNF1 subfamily.</text>
</comment>
<organism evidence="25 26">
    <name type="scientific">Ictalurus punctatus</name>
    <name type="common">Channel catfish</name>
    <name type="synonym">Silurus punctatus</name>
    <dbReference type="NCBI Taxonomy" id="7998"/>
    <lineage>
        <taxon>Eukaryota</taxon>
        <taxon>Metazoa</taxon>
        <taxon>Chordata</taxon>
        <taxon>Craniata</taxon>
        <taxon>Vertebrata</taxon>
        <taxon>Euteleostomi</taxon>
        <taxon>Actinopterygii</taxon>
        <taxon>Neopterygii</taxon>
        <taxon>Teleostei</taxon>
        <taxon>Ostariophysi</taxon>
        <taxon>Siluriformes</taxon>
        <taxon>Ictaluridae</taxon>
        <taxon>Ictalurus</taxon>
    </lineage>
</organism>
<evidence type="ECO:0000256" key="5">
    <source>
        <dbReference type="ARBA" id="ARBA00012513"/>
    </source>
</evidence>
<dbReference type="InterPro" id="IPR015940">
    <property type="entry name" value="UBA"/>
</dbReference>
<dbReference type="Proteomes" id="UP000221080">
    <property type="component" value="Chromosome 7"/>
</dbReference>
<dbReference type="Gene3D" id="3.30.310.80">
    <property type="entry name" value="Kinase associated domain 1, KA1"/>
    <property type="match status" value="1"/>
</dbReference>
<keyword evidence="12 26" id="KW-0418">Kinase</keyword>
<evidence type="ECO:0000256" key="21">
    <source>
        <dbReference type="PROSITE-ProRule" id="PRU10141"/>
    </source>
</evidence>
<sequence length="744" mass="82894">MSTRNQGLGVIEHSSAQTPTEAKAGGRSSMSRSRNTISMPTDEQPHVGNYRLLKTIGKGNFAKVKLAKHIPTGKEVAVKIIDKTQLNSSSLQKLFREVRIMKLLNHPNIVKLFEVIETEKTLYLVMEYASGGEVFDYLVAHGRMKEKEARAKFRQIVSAVQYCHQKCIVHRDLKAENLLLDADMNIKIADFGFSNEFTVGNKLDTFCGSPPYAAPELFQGKKYDGPEVDVWSLGVILYTLVSGSLPFDGQNLKELRERVLRGKYRIPFYMSTDCENLLKKFLILNPTKRGSLEQIMKDRWMNVGHEEEELKPYIEPQPDYKDPKRTDIMLQMGYTQEDIQYSLVNQRYDEIMATYLLLDYRNSELDEGVNMLIKPRPGSDLTNSNAPSPPHKVQRSVSSTQKPRRPADQVTYSKRPQGDNKYTAEDSGRKGSSGSTKVPPSPIVPGDKKSSAPSTNSILSTGTSRSRNSPLTERALLGVQNGKDSGPPQRAPGASPSAYNISSTTGPERTNFPRGVPARNTFHIGQQRGARDQQGSPYHAPPASPSLSHGTSQQRRPPTSGIFSKFTSKFVRRNLSFRFPRRSPYEGESRDEGSRSMLSSADKAEKTGVGGGTLGSGGGDENKDSLSSSSPRDGTPPLSAKDGTKPRSLRFTWSMKTTSSMEPSEMMKEIRKVLDANSCEYEVRERYMLFCMAGKPSHDDFVQWEMEVCKLPRLSLNGVRFKRISGTSIAFKNIASKIANELKL</sequence>
<keyword evidence="15" id="KW-0966">Cell projection</keyword>
<comment type="catalytic activity">
    <reaction evidence="17">
        <text>L-seryl-[protein] + ATP = O-phospho-L-seryl-[protein] + ADP + H(+)</text>
        <dbReference type="Rhea" id="RHEA:17989"/>
        <dbReference type="Rhea" id="RHEA-COMP:9863"/>
        <dbReference type="Rhea" id="RHEA-COMP:11604"/>
        <dbReference type="ChEBI" id="CHEBI:15378"/>
        <dbReference type="ChEBI" id="CHEBI:29999"/>
        <dbReference type="ChEBI" id="CHEBI:30616"/>
        <dbReference type="ChEBI" id="CHEBI:83421"/>
        <dbReference type="ChEBI" id="CHEBI:456216"/>
        <dbReference type="EC" id="2.7.11.1"/>
    </reaction>
</comment>
<feature type="binding site" evidence="21">
    <location>
        <position position="79"/>
    </location>
    <ligand>
        <name>ATP</name>
        <dbReference type="ChEBI" id="CHEBI:30616"/>
    </ligand>
</feature>
<dbReference type="GO" id="GO:0050321">
    <property type="term" value="F:tau-protein kinase activity"/>
    <property type="evidence" value="ECO:0007669"/>
    <property type="project" value="TreeGrafter"/>
</dbReference>
<dbReference type="FunFam" id="1.10.510.10:FF:001032">
    <property type="entry name" value="KP78b, isoform A"/>
    <property type="match status" value="1"/>
</dbReference>
<dbReference type="SUPFAM" id="SSF56112">
    <property type="entry name" value="Protein kinase-like (PK-like)"/>
    <property type="match status" value="1"/>
</dbReference>
<evidence type="ECO:0000256" key="4">
    <source>
        <dbReference type="ARBA" id="ARBA00006234"/>
    </source>
</evidence>
<evidence type="ECO:0000256" key="11">
    <source>
        <dbReference type="ARBA" id="ARBA00022741"/>
    </source>
</evidence>
<feature type="compositionally biased region" description="Gly residues" evidence="22">
    <location>
        <begin position="608"/>
        <end position="619"/>
    </location>
</feature>
<dbReference type="GeneID" id="108267665"/>
<reference evidence="26" key="2">
    <citation type="submission" date="2025-08" db="UniProtKB">
        <authorList>
            <consortium name="RefSeq"/>
        </authorList>
    </citation>
    <scope>IDENTIFICATION</scope>
    <source>
        <tissue evidence="26">Blood</tissue>
    </source>
</reference>
<feature type="compositionally biased region" description="Basic and acidic residues" evidence="22">
    <location>
        <begin position="583"/>
        <end position="594"/>
    </location>
</feature>
<dbReference type="GO" id="GO:0000226">
    <property type="term" value="P:microtubule cytoskeleton organization"/>
    <property type="evidence" value="ECO:0007669"/>
    <property type="project" value="TreeGrafter"/>
</dbReference>
<keyword evidence="9" id="KW-0597">Phosphoprotein</keyword>
<evidence type="ECO:0000313" key="26">
    <source>
        <dbReference type="RefSeq" id="XP_017327454.1"/>
    </source>
</evidence>
<dbReference type="PROSITE" id="PS50011">
    <property type="entry name" value="PROTEIN_KINASE_DOM"/>
    <property type="match status" value="1"/>
</dbReference>
<dbReference type="PROSITE" id="PS00107">
    <property type="entry name" value="PROTEIN_KINASE_ATP"/>
    <property type="match status" value="1"/>
</dbReference>
<dbReference type="InterPro" id="IPR049508">
    <property type="entry name" value="MARK1-4_cat"/>
</dbReference>
<feature type="region of interest" description="Disordered" evidence="22">
    <location>
        <begin position="371"/>
        <end position="565"/>
    </location>
</feature>
<dbReference type="Pfam" id="PF02149">
    <property type="entry name" value="KA1"/>
    <property type="match status" value="1"/>
</dbReference>
<feature type="compositionally biased region" description="Polar residues" evidence="22">
    <location>
        <begin position="497"/>
        <end position="508"/>
    </location>
</feature>
<dbReference type="InterPro" id="IPR008271">
    <property type="entry name" value="Ser/Thr_kinase_AS"/>
</dbReference>
<dbReference type="GO" id="GO:0005886">
    <property type="term" value="C:plasma membrane"/>
    <property type="evidence" value="ECO:0007669"/>
    <property type="project" value="UniProtKB-SubCell"/>
</dbReference>
<dbReference type="InterPro" id="IPR017441">
    <property type="entry name" value="Protein_kinase_ATP_BS"/>
</dbReference>
<evidence type="ECO:0000256" key="17">
    <source>
        <dbReference type="ARBA" id="ARBA00048679"/>
    </source>
</evidence>
<evidence type="ECO:0000259" key="24">
    <source>
        <dbReference type="PROSITE" id="PS50032"/>
    </source>
</evidence>
<name>A0A2D0RA64_ICTPU</name>
<reference evidence="25" key="1">
    <citation type="journal article" date="2016" name="Nat. Commun.">
        <title>The channel catfish genome sequence provides insights into the evolution of scale formation in teleosts.</title>
        <authorList>
            <person name="Liu Z."/>
            <person name="Liu S."/>
            <person name="Yao J."/>
            <person name="Bao L."/>
            <person name="Zhang J."/>
            <person name="Li Y."/>
            <person name="Jiang C."/>
            <person name="Sun L."/>
            <person name="Wang R."/>
            <person name="Zhang Y."/>
            <person name="Zhou T."/>
            <person name="Zeng Q."/>
            <person name="Fu Q."/>
            <person name="Gao S."/>
            <person name="Li N."/>
            <person name="Koren S."/>
            <person name="Jiang Y."/>
            <person name="Zimin A."/>
            <person name="Xu P."/>
            <person name="Phillippy A.M."/>
            <person name="Geng X."/>
            <person name="Song L."/>
            <person name="Sun F."/>
            <person name="Li C."/>
            <person name="Wang X."/>
            <person name="Chen A."/>
            <person name="Jin Y."/>
            <person name="Yuan Z."/>
            <person name="Yang Y."/>
            <person name="Tan S."/>
            <person name="Peatman E."/>
            <person name="Lu J."/>
            <person name="Qin Z."/>
            <person name="Dunham R."/>
            <person name="Li Z."/>
            <person name="Sonstegard T."/>
            <person name="Feng J."/>
            <person name="Danzmann R.G."/>
            <person name="Schroeder S."/>
            <person name="Scheffler B."/>
            <person name="Duke M.V."/>
            <person name="Ballard L."/>
            <person name="Kucuktas H."/>
            <person name="Kaltenboeck L."/>
            <person name="Liu H."/>
            <person name="Armbruster J."/>
            <person name="Xie Y."/>
            <person name="Kirby M.L."/>
            <person name="Tian Y."/>
            <person name="Flanagan M.E."/>
            <person name="Mu W."/>
            <person name="Waldbieser G.C."/>
        </authorList>
    </citation>
    <scope>NUCLEOTIDE SEQUENCE [LARGE SCALE GENOMIC DNA]</scope>
    <source>
        <strain evidence="25">SDA103</strain>
    </source>
</reference>
<feature type="compositionally biased region" description="Polar residues" evidence="22">
    <location>
        <begin position="545"/>
        <end position="565"/>
    </location>
</feature>
<keyword evidence="8" id="KW-0723">Serine/threonine-protein kinase</keyword>
<feature type="region of interest" description="Disordered" evidence="22">
    <location>
        <begin position="1"/>
        <end position="44"/>
    </location>
</feature>
<dbReference type="SUPFAM" id="SSF103243">
    <property type="entry name" value="KA1-like"/>
    <property type="match status" value="1"/>
</dbReference>
<protein>
    <recommendedName>
        <fullName evidence="20">MAP/microtubule affinity-regulating kinase 3</fullName>
        <ecNumber evidence="5">2.7.11.1</ecNumber>
    </recommendedName>
</protein>
<evidence type="ECO:0000256" key="19">
    <source>
        <dbReference type="ARBA" id="ARBA00063680"/>
    </source>
</evidence>
<dbReference type="InterPro" id="IPR028375">
    <property type="entry name" value="KA1/Ssp2_C"/>
</dbReference>
<keyword evidence="14" id="KW-0472">Membrane</keyword>
<feature type="domain" description="Protein kinase" evidence="23">
    <location>
        <begin position="50"/>
        <end position="301"/>
    </location>
</feature>
<evidence type="ECO:0000256" key="10">
    <source>
        <dbReference type="ARBA" id="ARBA00022679"/>
    </source>
</evidence>
<accession>A0A2D0RA64</accession>
<proteinExistence type="inferred from homology"/>
<comment type="subcellular location">
    <subcellularLocation>
        <location evidence="1">Cell membrane</location>
    </subcellularLocation>
    <subcellularLocation>
        <location evidence="2">Cell projection</location>
        <location evidence="2">Dendrite</location>
    </subcellularLocation>
    <subcellularLocation>
        <location evidence="3">Cytoplasm</location>
    </subcellularLocation>
</comment>
<dbReference type="CDD" id="cd14406">
    <property type="entry name" value="UBA_MARK2"/>
    <property type="match status" value="1"/>
</dbReference>
<evidence type="ECO:0000256" key="6">
    <source>
        <dbReference type="ARBA" id="ARBA00022475"/>
    </source>
</evidence>
<dbReference type="PROSITE" id="PS50032">
    <property type="entry name" value="KA1"/>
    <property type="match status" value="1"/>
</dbReference>
<dbReference type="EC" id="2.7.11.1" evidence="5"/>
<dbReference type="SMART" id="SM00220">
    <property type="entry name" value="S_TKc"/>
    <property type="match status" value="1"/>
</dbReference>
<evidence type="ECO:0000259" key="23">
    <source>
        <dbReference type="PROSITE" id="PS50011"/>
    </source>
</evidence>
<dbReference type="FunFam" id="3.30.310.80:FF:000001">
    <property type="entry name" value="Non-specific serine/threonine protein kinase"/>
    <property type="match status" value="1"/>
</dbReference>
<dbReference type="PROSITE" id="PS00108">
    <property type="entry name" value="PROTEIN_KINASE_ST"/>
    <property type="match status" value="1"/>
</dbReference>
<evidence type="ECO:0000256" key="9">
    <source>
        <dbReference type="ARBA" id="ARBA00022553"/>
    </source>
</evidence>
<dbReference type="InterPro" id="IPR000719">
    <property type="entry name" value="Prot_kinase_dom"/>
</dbReference>
<evidence type="ECO:0000256" key="16">
    <source>
        <dbReference type="ARBA" id="ARBA00047899"/>
    </source>
</evidence>
<evidence type="ECO:0000256" key="3">
    <source>
        <dbReference type="ARBA" id="ARBA00004496"/>
    </source>
</evidence>
<keyword evidence="11 21" id="KW-0547">Nucleotide-binding</keyword>
<dbReference type="PANTHER" id="PTHR24346:SF56">
    <property type="entry name" value="SERINE_THREONINE-PROTEIN KINASE MARK2"/>
    <property type="match status" value="1"/>
</dbReference>
<evidence type="ECO:0000256" key="2">
    <source>
        <dbReference type="ARBA" id="ARBA00004279"/>
    </source>
</evidence>
<evidence type="ECO:0000256" key="20">
    <source>
        <dbReference type="ARBA" id="ARBA00071529"/>
    </source>
</evidence>
<dbReference type="GO" id="GO:0005737">
    <property type="term" value="C:cytoplasm"/>
    <property type="evidence" value="ECO:0007669"/>
    <property type="project" value="UniProtKB-SubCell"/>
</dbReference>
<gene>
    <name evidence="26" type="primary">mark2b</name>
</gene>
<dbReference type="CDD" id="cd14072">
    <property type="entry name" value="STKc_MARK"/>
    <property type="match status" value="1"/>
</dbReference>
<dbReference type="FunFam" id="1.10.8.10:FF:000005">
    <property type="entry name" value="Non-specific serine/threonine protein kinase"/>
    <property type="match status" value="1"/>
</dbReference>
<dbReference type="InterPro" id="IPR011009">
    <property type="entry name" value="Kinase-like_dom_sf"/>
</dbReference>
<keyword evidence="10" id="KW-0808">Transferase</keyword>